<keyword evidence="6 8" id="KW-0472">Membrane</keyword>
<dbReference type="InterPro" id="IPR032808">
    <property type="entry name" value="DoxX"/>
</dbReference>
<dbReference type="PANTHER" id="PTHR33452">
    <property type="entry name" value="OXIDOREDUCTASE CATD-RELATED"/>
    <property type="match status" value="1"/>
</dbReference>
<evidence type="ECO:0000256" key="4">
    <source>
        <dbReference type="ARBA" id="ARBA00022692"/>
    </source>
</evidence>
<comment type="subcellular location">
    <subcellularLocation>
        <location evidence="1">Cell membrane</location>
        <topology evidence="1">Multi-pass membrane protein</topology>
    </subcellularLocation>
</comment>
<dbReference type="PANTHER" id="PTHR33452:SF1">
    <property type="entry name" value="INNER MEMBRANE PROTEIN YPHA-RELATED"/>
    <property type="match status" value="1"/>
</dbReference>
<keyword evidence="3" id="KW-1003">Cell membrane</keyword>
<evidence type="ECO:0000313" key="9">
    <source>
        <dbReference type="EMBL" id="GAA3496516.1"/>
    </source>
</evidence>
<gene>
    <name evidence="9" type="ORF">GCM10019016_036170</name>
</gene>
<evidence type="ECO:0000313" key="10">
    <source>
        <dbReference type="Proteomes" id="UP001501455"/>
    </source>
</evidence>
<name>A0ABP6TQ17_9ACTN</name>
<keyword evidence="4 8" id="KW-0812">Transmembrane</keyword>
<keyword evidence="10" id="KW-1185">Reference proteome</keyword>
<feature type="transmembrane region" description="Helical" evidence="8">
    <location>
        <begin position="85"/>
        <end position="109"/>
    </location>
</feature>
<evidence type="ECO:0000256" key="2">
    <source>
        <dbReference type="ARBA" id="ARBA00006679"/>
    </source>
</evidence>
<feature type="compositionally biased region" description="Low complexity" evidence="7">
    <location>
        <begin position="9"/>
        <end position="20"/>
    </location>
</feature>
<evidence type="ECO:0000256" key="1">
    <source>
        <dbReference type="ARBA" id="ARBA00004651"/>
    </source>
</evidence>
<evidence type="ECO:0008006" key="11">
    <source>
        <dbReference type="Google" id="ProtNLM"/>
    </source>
</evidence>
<dbReference type="EMBL" id="BAAAXF010000025">
    <property type="protein sequence ID" value="GAA3496516.1"/>
    <property type="molecule type" value="Genomic_DNA"/>
</dbReference>
<dbReference type="RefSeq" id="WP_345576570.1">
    <property type="nucleotide sequence ID" value="NZ_BAAAXF010000025.1"/>
</dbReference>
<feature type="transmembrane region" description="Helical" evidence="8">
    <location>
        <begin position="160"/>
        <end position="180"/>
    </location>
</feature>
<keyword evidence="5 8" id="KW-1133">Transmembrane helix</keyword>
<dbReference type="Proteomes" id="UP001501455">
    <property type="component" value="Unassembled WGS sequence"/>
</dbReference>
<sequence length="182" mass="17982">MTSTLDRTGSSPSAGVAGPAPHAHHDAGLLVLRLVLGLTVAAHGTQKLFGWFGGGGLEGTEQFFTAVGYPSGGAMALVAGLTETLGGLALALGLFTPLAGAAVLGTMINAMAVKWGGGFFAPDGVEYELLLAVAAAGLTLTGPGGFAVDRFLPAMRVHRLAHGAVAVAVGVVAAGLVLLVRA</sequence>
<protein>
    <recommendedName>
        <fullName evidence="11">DoxX family protein</fullName>
    </recommendedName>
</protein>
<reference evidence="10" key="1">
    <citation type="journal article" date="2019" name="Int. J. Syst. Evol. Microbiol.">
        <title>The Global Catalogue of Microorganisms (GCM) 10K type strain sequencing project: providing services to taxonomists for standard genome sequencing and annotation.</title>
        <authorList>
            <consortium name="The Broad Institute Genomics Platform"/>
            <consortium name="The Broad Institute Genome Sequencing Center for Infectious Disease"/>
            <person name="Wu L."/>
            <person name="Ma J."/>
        </authorList>
    </citation>
    <scope>NUCLEOTIDE SEQUENCE [LARGE SCALE GENOMIC DNA]</scope>
    <source>
        <strain evidence="10">JCM 4816</strain>
    </source>
</reference>
<dbReference type="InterPro" id="IPR051907">
    <property type="entry name" value="DoxX-like_oxidoreductase"/>
</dbReference>
<comment type="similarity">
    <text evidence="2">Belongs to the DoxX family.</text>
</comment>
<comment type="caution">
    <text evidence="9">The sequence shown here is derived from an EMBL/GenBank/DDBJ whole genome shotgun (WGS) entry which is preliminary data.</text>
</comment>
<evidence type="ECO:0000256" key="7">
    <source>
        <dbReference type="SAM" id="MobiDB-lite"/>
    </source>
</evidence>
<evidence type="ECO:0000256" key="6">
    <source>
        <dbReference type="ARBA" id="ARBA00023136"/>
    </source>
</evidence>
<accession>A0ABP6TQ17</accession>
<dbReference type="Pfam" id="PF07681">
    <property type="entry name" value="DoxX"/>
    <property type="match status" value="1"/>
</dbReference>
<feature type="region of interest" description="Disordered" evidence="7">
    <location>
        <begin position="1"/>
        <end position="20"/>
    </location>
</feature>
<organism evidence="9 10">
    <name type="scientific">Streptomyces prasinosporus</name>
    <dbReference type="NCBI Taxonomy" id="68256"/>
    <lineage>
        <taxon>Bacteria</taxon>
        <taxon>Bacillati</taxon>
        <taxon>Actinomycetota</taxon>
        <taxon>Actinomycetes</taxon>
        <taxon>Kitasatosporales</taxon>
        <taxon>Streptomycetaceae</taxon>
        <taxon>Streptomyces</taxon>
        <taxon>Streptomyces albogriseolus group</taxon>
    </lineage>
</organism>
<evidence type="ECO:0000256" key="8">
    <source>
        <dbReference type="SAM" id="Phobius"/>
    </source>
</evidence>
<evidence type="ECO:0000256" key="5">
    <source>
        <dbReference type="ARBA" id="ARBA00022989"/>
    </source>
</evidence>
<evidence type="ECO:0000256" key="3">
    <source>
        <dbReference type="ARBA" id="ARBA00022475"/>
    </source>
</evidence>
<feature type="transmembrane region" description="Helical" evidence="8">
    <location>
        <begin position="129"/>
        <end position="148"/>
    </location>
</feature>
<proteinExistence type="inferred from homology"/>